<keyword evidence="4" id="KW-0408">Iron</keyword>
<evidence type="ECO:0000256" key="2">
    <source>
        <dbReference type="ARBA" id="ARBA00022723"/>
    </source>
</evidence>
<dbReference type="InterPro" id="IPR006656">
    <property type="entry name" value="Mopterin_OxRdtase"/>
</dbReference>
<keyword evidence="8" id="KW-1185">Reference proteome</keyword>
<evidence type="ECO:0000256" key="3">
    <source>
        <dbReference type="ARBA" id="ARBA00023002"/>
    </source>
</evidence>
<evidence type="ECO:0000256" key="5">
    <source>
        <dbReference type="ARBA" id="ARBA00023014"/>
    </source>
</evidence>
<dbReference type="GO" id="GO:0016491">
    <property type="term" value="F:oxidoreductase activity"/>
    <property type="evidence" value="ECO:0007669"/>
    <property type="project" value="UniProtKB-KW"/>
</dbReference>
<keyword evidence="2" id="KW-0479">Metal-binding</keyword>
<dbReference type="PANTHER" id="PTHR43105">
    <property type="entry name" value="RESPIRATORY NITRATE REDUCTASE"/>
    <property type="match status" value="1"/>
</dbReference>
<keyword evidence="1" id="KW-0004">4Fe-4S</keyword>
<dbReference type="PANTHER" id="PTHR43105:SF9">
    <property type="entry name" value="NADPH-FE(3+) OXIDOREDUCTASE SUBUNIT ALPHA"/>
    <property type="match status" value="1"/>
</dbReference>
<dbReference type="Gene3D" id="3.40.228.10">
    <property type="entry name" value="Dimethylsulfoxide Reductase, domain 2"/>
    <property type="match status" value="1"/>
</dbReference>
<dbReference type="Pfam" id="PF04879">
    <property type="entry name" value="Molybdop_Fe4S4"/>
    <property type="match status" value="1"/>
</dbReference>
<comment type="caution">
    <text evidence="7">The sequence shown here is derived from an EMBL/GenBank/DDBJ whole genome shotgun (WGS) entry which is preliminary data.</text>
</comment>
<accession>T0GXK4</accession>
<dbReference type="PROSITE" id="PS51669">
    <property type="entry name" value="4FE4S_MOW_BIS_MGD"/>
    <property type="match status" value="1"/>
</dbReference>
<protein>
    <recommendedName>
        <fullName evidence="6">4Fe-4S Mo/W bis-MGD-type domain-containing protein</fullName>
    </recommendedName>
</protein>
<dbReference type="GO" id="GO:0051539">
    <property type="term" value="F:4 iron, 4 sulfur cluster binding"/>
    <property type="evidence" value="ECO:0007669"/>
    <property type="project" value="UniProtKB-KW"/>
</dbReference>
<dbReference type="Proteomes" id="UP000015525">
    <property type="component" value="Unassembled WGS sequence"/>
</dbReference>
<keyword evidence="3" id="KW-0560">Oxidoreductase</keyword>
<evidence type="ECO:0000313" key="8">
    <source>
        <dbReference type="Proteomes" id="UP000015525"/>
    </source>
</evidence>
<evidence type="ECO:0000259" key="6">
    <source>
        <dbReference type="PROSITE" id="PS51669"/>
    </source>
</evidence>
<feature type="non-terminal residue" evidence="7">
    <location>
        <position position="357"/>
    </location>
</feature>
<proteinExistence type="predicted"/>
<keyword evidence="5" id="KW-0411">Iron-sulfur</keyword>
<evidence type="ECO:0000256" key="1">
    <source>
        <dbReference type="ARBA" id="ARBA00022485"/>
    </source>
</evidence>
<organism evidence="7 8">
    <name type="scientific">Sphingobium quisquiliarum P25</name>
    <dbReference type="NCBI Taxonomy" id="1329909"/>
    <lineage>
        <taxon>Bacteria</taxon>
        <taxon>Pseudomonadati</taxon>
        <taxon>Pseudomonadota</taxon>
        <taxon>Alphaproteobacteria</taxon>
        <taxon>Sphingomonadales</taxon>
        <taxon>Sphingomonadaceae</taxon>
        <taxon>Sphingobium</taxon>
    </lineage>
</organism>
<feature type="domain" description="4Fe-4S Mo/W bis-MGD-type" evidence="6">
    <location>
        <begin position="1"/>
        <end position="57"/>
    </location>
</feature>
<evidence type="ECO:0000313" key="7">
    <source>
        <dbReference type="EMBL" id="EQB08711.1"/>
    </source>
</evidence>
<dbReference type="EMBL" id="ATHO01000064">
    <property type="protein sequence ID" value="EQB08711.1"/>
    <property type="molecule type" value="Genomic_DNA"/>
</dbReference>
<dbReference type="Pfam" id="PF00384">
    <property type="entry name" value="Molybdopterin"/>
    <property type="match status" value="1"/>
</dbReference>
<dbReference type="RefSeq" id="WP_021237778.1">
    <property type="nucleotide sequence ID" value="NZ_ATHO01000064.1"/>
</dbReference>
<dbReference type="GO" id="GO:0046872">
    <property type="term" value="F:metal ion binding"/>
    <property type="evidence" value="ECO:0007669"/>
    <property type="project" value="UniProtKB-KW"/>
</dbReference>
<dbReference type="SUPFAM" id="SSF53706">
    <property type="entry name" value="Formate dehydrogenase/DMSO reductase, domains 1-3"/>
    <property type="match status" value="1"/>
</dbReference>
<gene>
    <name evidence="7" type="ORF">L288_07465</name>
</gene>
<dbReference type="InterPro" id="IPR050123">
    <property type="entry name" value="Prok_molybdopt-oxidoreductase"/>
</dbReference>
<evidence type="ECO:0000256" key="4">
    <source>
        <dbReference type="ARBA" id="ARBA00023004"/>
    </source>
</evidence>
<dbReference type="Gene3D" id="3.40.50.740">
    <property type="match status" value="1"/>
</dbReference>
<name>T0GXK4_9SPHN</name>
<dbReference type="SMART" id="SM00926">
    <property type="entry name" value="Molybdop_Fe4S4"/>
    <property type="match status" value="1"/>
</dbReference>
<dbReference type="InterPro" id="IPR006963">
    <property type="entry name" value="Mopterin_OxRdtase_4Fe-4S_dom"/>
</dbReference>
<dbReference type="GO" id="GO:0016020">
    <property type="term" value="C:membrane"/>
    <property type="evidence" value="ECO:0007669"/>
    <property type="project" value="TreeGrafter"/>
</dbReference>
<dbReference type="AlphaFoldDB" id="T0GXK4"/>
<reference evidence="7 8" key="1">
    <citation type="journal article" date="2013" name="Genome Announc.">
        <title>Draft Genome Sequence of Sphingobium quisquiliarum Strain P25T, a Novel Hexachlorocyclohexane (HCH)-Degrading Bacterium Isolated from an HCH Dumpsite.</title>
        <authorList>
            <person name="Kumar Singh A."/>
            <person name="Sangwan N."/>
            <person name="Sharma A."/>
            <person name="Gupta V."/>
            <person name="Khurana J.P."/>
            <person name="Lal R."/>
        </authorList>
    </citation>
    <scope>NUCLEOTIDE SEQUENCE [LARGE SCALE GENOMIC DNA]</scope>
    <source>
        <strain evidence="7 8">P25</strain>
    </source>
</reference>
<sequence length="357" mass="37124">MAIVRTLCGQCPVGCGIRAVTGEGRELSFAGDPVHPANSGQLCAKSGAIEDMAPLDGRLLHPMAGGRRAGWDRAIAQIARRLASILARHGPDSVALHVPGNLLTEDYYAANKMMKGFIGSAHIDAGWRSDDVEGAYRAALGEDVAPGTYEDIDAADIILLTDAAAAERYPIVMGRIQAAREEGAARLVVLTSGGKLPVKGADLTVTVAAGTEGALLNGLLVHCHDSGALDREFLDRSVDAPPGFWDGLRAGHDLWSVARRCGLAPAELRAFYDLLGASGRVVTLHQGGPAGSGELARAVLNLHLAMGWIGRKGAAPMPLPAAPNAMGGREAGCYSGELAAHMDFSAASVARAARFWG</sequence>
<dbReference type="Gene3D" id="2.20.25.90">
    <property type="entry name" value="ADC-like domains"/>
    <property type="match status" value="1"/>
</dbReference>